<dbReference type="InterPro" id="IPR036942">
    <property type="entry name" value="Beta-barrel_TonB_sf"/>
</dbReference>
<dbReference type="RefSeq" id="WP_200816422.1">
    <property type="nucleotide sequence ID" value="NZ_FWYB01000017.1"/>
</dbReference>
<dbReference type="STRING" id="475255.SAMN04488101_11776"/>
<evidence type="ECO:0000256" key="1">
    <source>
        <dbReference type="ARBA" id="ARBA00004571"/>
    </source>
</evidence>
<comment type="similarity">
    <text evidence="7">Belongs to the TonB-dependent receptor family.</text>
</comment>
<dbReference type="InterPro" id="IPR012910">
    <property type="entry name" value="Plug_dom"/>
</dbReference>
<dbReference type="InterPro" id="IPR023997">
    <property type="entry name" value="TonB-dep_OMP_SusC/RagA_CS"/>
</dbReference>
<evidence type="ECO:0000313" key="10">
    <source>
        <dbReference type="Proteomes" id="UP000192678"/>
    </source>
</evidence>
<dbReference type="Gene3D" id="2.40.170.20">
    <property type="entry name" value="TonB-dependent receptor, beta-barrel domain"/>
    <property type="match status" value="1"/>
</dbReference>
<dbReference type="InterPro" id="IPR037066">
    <property type="entry name" value="Plug_dom_sf"/>
</dbReference>
<dbReference type="PROSITE" id="PS52016">
    <property type="entry name" value="TONB_DEPENDENT_REC_3"/>
    <property type="match status" value="1"/>
</dbReference>
<sequence>MKRKWYSAAMLLRILLFTFCVFIPRELFAQSGLREIKGIVTDEKTKETIPGVLVKLKRTNTVIATKSDGSYVIKATNADILTFSFVGYESKSVSVGDKKVLNITLKADDRALDEVVVIGYGTVSKSDLTGSVGQVKIADITKAPVGSFTEALAGRIAGVQVSSNDGQPGVAQNIIIRGIGSLTQSTAPLYVIDGFPIEDFSPATLNNDDIESINILKDASATAIYGSRGSNGVIIIETKKGKVGKAVVTFNTSYGVQRPRKFMEMMSPYEFVKYYSEAKPATTNDRYFGLDANGIKKTLESYRNVEGINWQKQILKTNPMQIYDLAVRGGNDLTKYSVSGSIYDQEGVVINTASKRYQARISIDQTISPKIRGGVAANYSNQTTSGVPVALSTGGNTTSFLFYNMWGYRPISGRENLDLLEEDADPDNINSNEDRFNPVTTAENTYRVALNRTLLATAYLTYDITKRLTLKVTGGNTSSQYKTDIFYNSKTPQGSPKSSSNRMGISGSVTYMDVNTWSNENTLTYTNTFNKIHALTVLAGFSSQANKRNSHGVGVSFLPNEELGMGGFSSGIPYNSPASSGTYTLSSFFGRLNYNYKWKYLFTATFRADGSSKFAEGNKYGYFPSGAFAWNMMKEPFMKALPVISTSKFRVSYGVTGNNRVGDFGYLPSLVMPVANAYSYGNASPSLGTIPGSLGNNNLKWESAHQLDMGYDIGLFKNRLELTVDLYRKTTKNLLLNADLPYSTGYATAFKNIGSIRNDGLELSLNTTNVQGKSFSWQSSFNISFYNNKVLALTDGETKRFTGINFESLYGDPLYVAEVGQPTAMFYGYIFDGVYQYADFDNPTPTTYLLKKNLPGNGTDRALIQPGDIKYRDINGDGVVNSNDLSVIGNTLPLHTGGFTNNFRYKGFDLNVFFQWSYGNQIYNANRMVLEGNGLVRTDVNQYASYVDRWSPENQTNKNYRALGQGPIGRFSSRMLEDGSYLRLKTVSLGYSLPTNLIKKAYLSSLRFTVAAQNLLTWTKYSGLDPEVSVRNSILTPGFDYSAYPQAQTIVIGLNAKF</sequence>
<evidence type="ECO:0000256" key="7">
    <source>
        <dbReference type="PROSITE-ProRule" id="PRU01360"/>
    </source>
</evidence>
<keyword evidence="10" id="KW-1185">Reference proteome</keyword>
<dbReference type="GO" id="GO:0009279">
    <property type="term" value="C:cell outer membrane"/>
    <property type="evidence" value="ECO:0007669"/>
    <property type="project" value="UniProtKB-SubCell"/>
</dbReference>
<dbReference type="PROSITE" id="PS00018">
    <property type="entry name" value="EF_HAND_1"/>
    <property type="match status" value="1"/>
</dbReference>
<dbReference type="InterPro" id="IPR018247">
    <property type="entry name" value="EF_Hand_1_Ca_BS"/>
</dbReference>
<organism evidence="9 10">
    <name type="scientific">Pedobacter nyackensis</name>
    <dbReference type="NCBI Taxonomy" id="475255"/>
    <lineage>
        <taxon>Bacteria</taxon>
        <taxon>Pseudomonadati</taxon>
        <taxon>Bacteroidota</taxon>
        <taxon>Sphingobacteriia</taxon>
        <taxon>Sphingobacteriales</taxon>
        <taxon>Sphingobacteriaceae</taxon>
        <taxon>Pedobacter</taxon>
    </lineage>
</organism>
<feature type="domain" description="TonB-dependent receptor plug" evidence="8">
    <location>
        <begin position="125"/>
        <end position="233"/>
    </location>
</feature>
<dbReference type="EMBL" id="FWYB01000017">
    <property type="protein sequence ID" value="SMD14334.1"/>
    <property type="molecule type" value="Genomic_DNA"/>
</dbReference>
<evidence type="ECO:0000256" key="6">
    <source>
        <dbReference type="ARBA" id="ARBA00023237"/>
    </source>
</evidence>
<protein>
    <submittedName>
        <fullName evidence="9">TonB-linked outer membrane protein, SusC/RagA family</fullName>
    </submittedName>
</protein>
<dbReference type="FunFam" id="2.170.130.10:FF:000008">
    <property type="entry name" value="SusC/RagA family TonB-linked outer membrane protein"/>
    <property type="match status" value="1"/>
</dbReference>
<dbReference type="Pfam" id="PF13715">
    <property type="entry name" value="CarbopepD_reg_2"/>
    <property type="match status" value="1"/>
</dbReference>
<gene>
    <name evidence="9" type="ORF">SAMN04488101_11776</name>
</gene>
<comment type="subcellular location">
    <subcellularLocation>
        <location evidence="1 7">Cell outer membrane</location>
        <topology evidence="1 7">Multi-pass membrane protein</topology>
    </subcellularLocation>
</comment>
<proteinExistence type="inferred from homology"/>
<dbReference type="SUPFAM" id="SSF49464">
    <property type="entry name" value="Carboxypeptidase regulatory domain-like"/>
    <property type="match status" value="1"/>
</dbReference>
<dbReference type="InterPro" id="IPR008969">
    <property type="entry name" value="CarboxyPept-like_regulatory"/>
</dbReference>
<dbReference type="Gene3D" id="2.60.40.1120">
    <property type="entry name" value="Carboxypeptidase-like, regulatory domain"/>
    <property type="match status" value="1"/>
</dbReference>
<keyword evidence="4 7" id="KW-0812">Transmembrane</keyword>
<dbReference type="SUPFAM" id="SSF56935">
    <property type="entry name" value="Porins"/>
    <property type="match status" value="1"/>
</dbReference>
<dbReference type="AlphaFoldDB" id="A0A1W2EXB2"/>
<dbReference type="NCBIfam" id="TIGR04056">
    <property type="entry name" value="OMP_RagA_SusC"/>
    <property type="match status" value="1"/>
</dbReference>
<evidence type="ECO:0000259" key="8">
    <source>
        <dbReference type="Pfam" id="PF07715"/>
    </source>
</evidence>
<keyword evidence="2 7" id="KW-0813">Transport</keyword>
<keyword evidence="3 7" id="KW-1134">Transmembrane beta strand</keyword>
<evidence type="ECO:0000256" key="2">
    <source>
        <dbReference type="ARBA" id="ARBA00022448"/>
    </source>
</evidence>
<evidence type="ECO:0000256" key="5">
    <source>
        <dbReference type="ARBA" id="ARBA00023136"/>
    </source>
</evidence>
<dbReference type="Gene3D" id="2.170.130.10">
    <property type="entry name" value="TonB-dependent receptor, plug domain"/>
    <property type="match status" value="1"/>
</dbReference>
<evidence type="ECO:0000256" key="4">
    <source>
        <dbReference type="ARBA" id="ARBA00022692"/>
    </source>
</evidence>
<dbReference type="InterPro" id="IPR039426">
    <property type="entry name" value="TonB-dep_rcpt-like"/>
</dbReference>
<evidence type="ECO:0000256" key="3">
    <source>
        <dbReference type="ARBA" id="ARBA00022452"/>
    </source>
</evidence>
<accession>A0A1W2EXB2</accession>
<keyword evidence="5 7" id="KW-0472">Membrane</keyword>
<evidence type="ECO:0000313" key="9">
    <source>
        <dbReference type="EMBL" id="SMD14334.1"/>
    </source>
</evidence>
<keyword evidence="6 7" id="KW-0998">Cell outer membrane</keyword>
<dbReference type="Pfam" id="PF07715">
    <property type="entry name" value="Plug"/>
    <property type="match status" value="1"/>
</dbReference>
<dbReference type="NCBIfam" id="TIGR04057">
    <property type="entry name" value="SusC_RagA_signa"/>
    <property type="match status" value="1"/>
</dbReference>
<dbReference type="Proteomes" id="UP000192678">
    <property type="component" value="Unassembled WGS sequence"/>
</dbReference>
<dbReference type="InterPro" id="IPR023996">
    <property type="entry name" value="TonB-dep_OMP_SusC/RagA"/>
</dbReference>
<reference evidence="9 10" key="1">
    <citation type="submission" date="2017-04" db="EMBL/GenBank/DDBJ databases">
        <authorList>
            <person name="Afonso C.L."/>
            <person name="Miller P.J."/>
            <person name="Scott M.A."/>
            <person name="Spackman E."/>
            <person name="Goraichik I."/>
            <person name="Dimitrov K.M."/>
            <person name="Suarez D.L."/>
            <person name="Swayne D.E."/>
        </authorList>
    </citation>
    <scope>NUCLEOTIDE SEQUENCE [LARGE SCALE GENOMIC DNA]</scope>
    <source>
        <strain evidence="9 10">DSM 19625</strain>
    </source>
</reference>
<name>A0A1W2EXB2_9SPHI</name>